<feature type="region of interest" description="Disordered" evidence="1">
    <location>
        <begin position="125"/>
        <end position="151"/>
    </location>
</feature>
<feature type="compositionally biased region" description="Basic and acidic residues" evidence="1">
    <location>
        <begin position="83"/>
        <end position="98"/>
    </location>
</feature>
<feature type="compositionally biased region" description="Basic residues" evidence="1">
    <location>
        <begin position="44"/>
        <end position="60"/>
    </location>
</feature>
<dbReference type="EMBL" id="CCKQ01001201">
    <property type="protein sequence ID" value="CDW72306.1"/>
    <property type="molecule type" value="Genomic_DNA"/>
</dbReference>
<evidence type="ECO:0000256" key="1">
    <source>
        <dbReference type="SAM" id="MobiDB-lite"/>
    </source>
</evidence>
<evidence type="ECO:0000313" key="2">
    <source>
        <dbReference type="EMBL" id="CDW72306.1"/>
    </source>
</evidence>
<feature type="region of interest" description="Disordered" evidence="1">
    <location>
        <begin position="12"/>
        <end position="105"/>
    </location>
</feature>
<keyword evidence="3" id="KW-1185">Reference proteome</keyword>
<dbReference type="Proteomes" id="UP000039865">
    <property type="component" value="Unassembled WGS sequence"/>
</dbReference>
<reference evidence="2 3" key="1">
    <citation type="submission" date="2014-06" db="EMBL/GenBank/DDBJ databases">
        <authorList>
            <person name="Swart Estienne"/>
        </authorList>
    </citation>
    <scope>NUCLEOTIDE SEQUENCE [LARGE SCALE GENOMIC DNA]</scope>
    <source>
        <strain evidence="2 3">130c</strain>
    </source>
</reference>
<feature type="compositionally biased region" description="Polar residues" evidence="1">
    <location>
        <begin position="14"/>
        <end position="29"/>
    </location>
</feature>
<gene>
    <name evidence="2" type="primary">Contig11816.g12632</name>
    <name evidence="2" type="ORF">STYLEM_1265</name>
</gene>
<name>A0A077ZV78_STYLE</name>
<dbReference type="InParanoid" id="A0A077ZV78"/>
<organism evidence="2 3">
    <name type="scientific">Stylonychia lemnae</name>
    <name type="common">Ciliate</name>
    <dbReference type="NCBI Taxonomy" id="5949"/>
    <lineage>
        <taxon>Eukaryota</taxon>
        <taxon>Sar</taxon>
        <taxon>Alveolata</taxon>
        <taxon>Ciliophora</taxon>
        <taxon>Intramacronucleata</taxon>
        <taxon>Spirotrichea</taxon>
        <taxon>Stichotrichia</taxon>
        <taxon>Sporadotrichida</taxon>
        <taxon>Oxytrichidae</taxon>
        <taxon>Stylonychinae</taxon>
        <taxon>Stylonychia</taxon>
    </lineage>
</organism>
<sequence>MVQQDREAYYQNYRGGNNPTLTSQGSASEPISPFHNGIEQAKGGKGKQRHNGSFVYHRKGQALQNIPGRHTNRVSLGQRGKYSTRDETLSDNQDDRQHSVRNKQRVKNTLNFINKKITQMQDDDDSFKYTETPGGILSGTPGEGLNDSFTSSNDKFTMDEENVVLFHDKCQIEKFFSDLPKLQNYFYLQSGRYYVPSILCNSPRDLREEAMIVLRNCDLLQNYQIKHMKSSKLAENFKIHHFAFLDNKPINWKDQLLNDLKNFCLNDGLELIGAINDYQGFSTESQINQGPIGKSFQLLFYKQPKYNKSLRFNFFIEIIYEDMQQKELQEFINKKALEESGVFRTCLTVYEKPKRKKVNGHANYNDKGQLNLEVFCHILVFEKRKDEDEEKFTMVFKGSRDYENDPSIKINEFLYREELCQKFRIAGFLPKNSFEESLFIFSAQ</sequence>
<proteinExistence type="predicted"/>
<evidence type="ECO:0000313" key="3">
    <source>
        <dbReference type="Proteomes" id="UP000039865"/>
    </source>
</evidence>
<accession>A0A077ZV78</accession>
<protein>
    <submittedName>
        <fullName evidence="2">Uncharacterized protein</fullName>
    </submittedName>
</protein>
<dbReference type="AlphaFoldDB" id="A0A077ZV78"/>